<name>A0A495VCN6_9GAMM</name>
<evidence type="ECO:0000259" key="3">
    <source>
        <dbReference type="Pfam" id="PF13439"/>
    </source>
</evidence>
<dbReference type="AlphaFoldDB" id="A0A495VCN6"/>
<feature type="domain" description="Glycosyltransferase subfamily 4-like N-terminal" evidence="3">
    <location>
        <begin position="20"/>
        <end position="203"/>
    </location>
</feature>
<evidence type="ECO:0000259" key="2">
    <source>
        <dbReference type="Pfam" id="PF00534"/>
    </source>
</evidence>
<dbReference type="Gene3D" id="3.40.50.2000">
    <property type="entry name" value="Glycogen Phosphorylase B"/>
    <property type="match status" value="2"/>
</dbReference>
<dbReference type="PANTHER" id="PTHR46401:SF2">
    <property type="entry name" value="GLYCOSYLTRANSFERASE WBBK-RELATED"/>
    <property type="match status" value="1"/>
</dbReference>
<organism evidence="4 5">
    <name type="scientific">Thiocapsa rosea</name>
    <dbReference type="NCBI Taxonomy" id="69360"/>
    <lineage>
        <taxon>Bacteria</taxon>
        <taxon>Pseudomonadati</taxon>
        <taxon>Pseudomonadota</taxon>
        <taxon>Gammaproteobacteria</taxon>
        <taxon>Chromatiales</taxon>
        <taxon>Chromatiaceae</taxon>
        <taxon>Thiocapsa</taxon>
    </lineage>
</organism>
<dbReference type="Proteomes" id="UP000274556">
    <property type="component" value="Unassembled WGS sequence"/>
</dbReference>
<proteinExistence type="predicted"/>
<evidence type="ECO:0000313" key="4">
    <source>
        <dbReference type="EMBL" id="RKT45578.1"/>
    </source>
</evidence>
<protein>
    <submittedName>
        <fullName evidence="4">Glycosyltransferase involved in cell wall biosynthesis</fullName>
    </submittedName>
</protein>
<dbReference type="Pfam" id="PF13439">
    <property type="entry name" value="Glyco_transf_4"/>
    <property type="match status" value="1"/>
</dbReference>
<dbReference type="PANTHER" id="PTHR46401">
    <property type="entry name" value="GLYCOSYLTRANSFERASE WBBK-RELATED"/>
    <property type="match status" value="1"/>
</dbReference>
<dbReference type="EMBL" id="RBXL01000001">
    <property type="protein sequence ID" value="RKT45578.1"/>
    <property type="molecule type" value="Genomic_DNA"/>
</dbReference>
<keyword evidence="5" id="KW-1185">Reference proteome</keyword>
<dbReference type="GO" id="GO:0016757">
    <property type="term" value="F:glycosyltransferase activity"/>
    <property type="evidence" value="ECO:0007669"/>
    <property type="project" value="InterPro"/>
</dbReference>
<evidence type="ECO:0000313" key="5">
    <source>
        <dbReference type="Proteomes" id="UP000274556"/>
    </source>
</evidence>
<evidence type="ECO:0000256" key="1">
    <source>
        <dbReference type="ARBA" id="ARBA00022679"/>
    </source>
</evidence>
<comment type="caution">
    <text evidence="4">The sequence shown here is derived from an EMBL/GenBank/DDBJ whole genome shotgun (WGS) entry which is preliminary data.</text>
</comment>
<accession>A0A495VCN6</accession>
<feature type="domain" description="Glycosyl transferase family 1" evidence="2">
    <location>
        <begin position="214"/>
        <end position="362"/>
    </location>
</feature>
<dbReference type="InterPro" id="IPR001296">
    <property type="entry name" value="Glyco_trans_1"/>
</dbReference>
<keyword evidence="1 4" id="KW-0808">Transferase</keyword>
<gene>
    <name evidence="4" type="ORF">BDD21_3042</name>
</gene>
<dbReference type="SUPFAM" id="SSF53756">
    <property type="entry name" value="UDP-Glycosyltransferase/glycogen phosphorylase"/>
    <property type="match status" value="1"/>
</dbReference>
<sequence length="388" mass="42174">MAHLAVVTGNYPAPACPTHGTFVRQFAHAVARQGVRCTVIQPVAVHEAWRSDGFPARTYEDAGHDARVEIFRPRFLSVSARESYAFMGPLSPSRMTLHRFTAAVRRVLSRYQVRPDALYGHFLYLSGAAVVRLGQGLDIPAFPCVGEGELWTVRQFGVAHARERLRPASGFLANSSALKGTLIEELGLPADRIGVFPNGTDLSAFRPLARHVARERFGLPRDQFLVGAVGNFLEKKGIVRVGAAIEGLEGVAGVFAGSGPVPPSASNTALCRRVPHEEIPELLAACDVFVLPTLIEGSCNALVEAMACGLPIISSIGAFNDDVLDESMSIRIDPMNVEAIRCAIIQLRDDPRRRTAMASAALERSKEFDVNDRARRMLAFMEECATRA</sequence>
<reference evidence="4 5" key="1">
    <citation type="submission" date="2018-10" db="EMBL/GenBank/DDBJ databases">
        <title>Genomic Encyclopedia of Archaeal and Bacterial Type Strains, Phase II (KMG-II): from individual species to whole genera.</title>
        <authorList>
            <person name="Goeker M."/>
        </authorList>
    </citation>
    <scope>NUCLEOTIDE SEQUENCE [LARGE SCALE GENOMIC DNA]</scope>
    <source>
        <strain evidence="4 5">DSM 235</strain>
    </source>
</reference>
<dbReference type="InterPro" id="IPR028098">
    <property type="entry name" value="Glyco_trans_4-like_N"/>
</dbReference>
<dbReference type="GO" id="GO:0009103">
    <property type="term" value="P:lipopolysaccharide biosynthetic process"/>
    <property type="evidence" value="ECO:0007669"/>
    <property type="project" value="TreeGrafter"/>
</dbReference>
<dbReference type="Pfam" id="PF00534">
    <property type="entry name" value="Glycos_transf_1"/>
    <property type="match status" value="1"/>
</dbReference>